<accession>A0ABV9PVM6</accession>
<sequence length="128" mass="14447">MTTTGCSVPACRISTFVLAVLPLGGFPWHRNAGSHVPNRSLCHVHAASMPATIWTVCKELAGQSVGLKEIIQARNRRRRQLSQEVRDRSEVVDRLLAVHQPEPPIQKEESELPEAKEVPLRLKRYYNE</sequence>
<protein>
    <submittedName>
        <fullName evidence="1">Uncharacterized protein</fullName>
    </submittedName>
</protein>
<dbReference type="EMBL" id="JBHSHC010000008">
    <property type="protein sequence ID" value="MFC4765996.1"/>
    <property type="molecule type" value="Genomic_DNA"/>
</dbReference>
<organism evidence="1 2">
    <name type="scientific">Effusibacillus consociatus</name>
    <dbReference type="NCBI Taxonomy" id="1117041"/>
    <lineage>
        <taxon>Bacteria</taxon>
        <taxon>Bacillati</taxon>
        <taxon>Bacillota</taxon>
        <taxon>Bacilli</taxon>
        <taxon>Bacillales</taxon>
        <taxon>Alicyclobacillaceae</taxon>
        <taxon>Effusibacillus</taxon>
    </lineage>
</organism>
<evidence type="ECO:0000313" key="2">
    <source>
        <dbReference type="Proteomes" id="UP001596002"/>
    </source>
</evidence>
<dbReference type="RefSeq" id="WP_380023634.1">
    <property type="nucleotide sequence ID" value="NZ_JBHSHC010000008.1"/>
</dbReference>
<reference evidence="2" key="1">
    <citation type="journal article" date="2019" name="Int. J. Syst. Evol. Microbiol.">
        <title>The Global Catalogue of Microorganisms (GCM) 10K type strain sequencing project: providing services to taxonomists for standard genome sequencing and annotation.</title>
        <authorList>
            <consortium name="The Broad Institute Genomics Platform"/>
            <consortium name="The Broad Institute Genome Sequencing Center for Infectious Disease"/>
            <person name="Wu L."/>
            <person name="Ma J."/>
        </authorList>
    </citation>
    <scope>NUCLEOTIDE SEQUENCE [LARGE SCALE GENOMIC DNA]</scope>
    <source>
        <strain evidence="2">WYCCWR 12678</strain>
    </source>
</reference>
<gene>
    <name evidence="1" type="ORF">ACFO8Q_01070</name>
</gene>
<dbReference type="Proteomes" id="UP001596002">
    <property type="component" value="Unassembled WGS sequence"/>
</dbReference>
<comment type="caution">
    <text evidence="1">The sequence shown here is derived from an EMBL/GenBank/DDBJ whole genome shotgun (WGS) entry which is preliminary data.</text>
</comment>
<keyword evidence="2" id="KW-1185">Reference proteome</keyword>
<evidence type="ECO:0000313" key="1">
    <source>
        <dbReference type="EMBL" id="MFC4765996.1"/>
    </source>
</evidence>
<proteinExistence type="predicted"/>
<name>A0ABV9PVM6_9BACL</name>